<name>A0ABY4BXA8_9MICO</name>
<dbReference type="EMBL" id="CP094528">
    <property type="protein sequence ID" value="UOE43866.1"/>
    <property type="molecule type" value="Genomic_DNA"/>
</dbReference>
<feature type="transmembrane region" description="Helical" evidence="3">
    <location>
        <begin position="6"/>
        <end position="24"/>
    </location>
</feature>
<keyword evidence="3" id="KW-1133">Transmembrane helix</keyword>
<proteinExistence type="predicted"/>
<keyword evidence="1" id="KW-0175">Coiled coil</keyword>
<evidence type="ECO:0000313" key="4">
    <source>
        <dbReference type="EMBL" id="UOE43866.1"/>
    </source>
</evidence>
<protein>
    <recommendedName>
        <fullName evidence="6">DUF4760 domain-containing protein</fullName>
    </recommendedName>
</protein>
<sequence>MNVENWFSAGALVIAVVAAAVAWWQASEARKSRQGAERALETAELSAAATLRQAEAAERSLALQEGELSTRHRGEVDRVVAELIRAIQVYARANTRFMQAIRTGGFSGSRDRPAEPDRTDLDSAIETFLVIANQQERPIAERARQVLYELNFLKDDHAAWIEYSAVRRVLIAWRAGKRSDLETIANLDLIDIRRRIQEKQTGEPLPAEPEPYVRAEVSAD</sequence>
<keyword evidence="3" id="KW-0472">Membrane</keyword>
<evidence type="ECO:0000313" key="5">
    <source>
        <dbReference type="Proteomes" id="UP000832097"/>
    </source>
</evidence>
<evidence type="ECO:0000256" key="3">
    <source>
        <dbReference type="SAM" id="Phobius"/>
    </source>
</evidence>
<gene>
    <name evidence="4" type="ORF">MTO99_17125</name>
</gene>
<dbReference type="RefSeq" id="WP_243555165.1">
    <property type="nucleotide sequence ID" value="NZ_CP094528.1"/>
</dbReference>
<accession>A0ABY4BXA8</accession>
<reference evidence="4 5" key="1">
    <citation type="submission" date="2022-03" db="EMBL/GenBank/DDBJ databases">
        <title>Mucilaginibacter sp. isolated from the gut of Protaetia brevitarsis seulensis larvae.</title>
        <authorList>
            <person name="Won M."/>
            <person name="Kim S.-J."/>
            <person name="Kwon S.-W."/>
        </authorList>
    </citation>
    <scope>NUCLEOTIDE SEQUENCE [LARGE SCALE GENOMIC DNA]</scope>
    <source>
        <strain evidence="4 5">CFWR-12</strain>
    </source>
</reference>
<dbReference type="Proteomes" id="UP000832097">
    <property type="component" value="Chromosome"/>
</dbReference>
<organism evidence="4 5">
    <name type="scientific">Agromyces larvae</name>
    <dbReference type="NCBI Taxonomy" id="2929802"/>
    <lineage>
        <taxon>Bacteria</taxon>
        <taxon>Bacillati</taxon>
        <taxon>Actinomycetota</taxon>
        <taxon>Actinomycetes</taxon>
        <taxon>Micrococcales</taxon>
        <taxon>Microbacteriaceae</taxon>
        <taxon>Agromyces</taxon>
    </lineage>
</organism>
<feature type="region of interest" description="Disordered" evidence="2">
    <location>
        <begin position="198"/>
        <end position="220"/>
    </location>
</feature>
<evidence type="ECO:0000256" key="2">
    <source>
        <dbReference type="SAM" id="MobiDB-lite"/>
    </source>
</evidence>
<evidence type="ECO:0000256" key="1">
    <source>
        <dbReference type="SAM" id="Coils"/>
    </source>
</evidence>
<keyword evidence="5" id="KW-1185">Reference proteome</keyword>
<evidence type="ECO:0008006" key="6">
    <source>
        <dbReference type="Google" id="ProtNLM"/>
    </source>
</evidence>
<keyword evidence="3" id="KW-0812">Transmembrane</keyword>
<feature type="coiled-coil region" evidence="1">
    <location>
        <begin position="26"/>
        <end position="60"/>
    </location>
</feature>